<reference evidence="3" key="1">
    <citation type="submission" date="2015-03" db="EMBL/GenBank/DDBJ databases">
        <authorList>
            <person name="Urmite Genomes"/>
        </authorList>
    </citation>
    <scope>NUCLEOTIDE SEQUENCE [LARGE SCALE GENOMIC DNA]</scope>
    <source>
        <strain evidence="3">FF10</strain>
    </source>
</reference>
<evidence type="ECO:0000313" key="2">
    <source>
        <dbReference type="EMBL" id="CQR25514.1"/>
    </source>
</evidence>
<dbReference type="Proteomes" id="UP000198604">
    <property type="component" value="Unassembled WGS sequence"/>
</dbReference>
<organism evidence="2 3">
    <name type="scientific">Streptococcus varani</name>
    <dbReference type="NCBI Taxonomy" id="1608583"/>
    <lineage>
        <taxon>Bacteria</taxon>
        <taxon>Bacillati</taxon>
        <taxon>Bacillota</taxon>
        <taxon>Bacilli</taxon>
        <taxon>Lactobacillales</taxon>
        <taxon>Streptococcaceae</taxon>
        <taxon>Streptococcus</taxon>
    </lineage>
</organism>
<keyword evidence="1" id="KW-1133">Transmembrane helix</keyword>
<sequence>MSMKAKKLYICVILLSFLLAVLLYANKQVFWAVFTMTSGLSFARFAIQEHKKSKG</sequence>
<dbReference type="EMBL" id="CTEN01000004">
    <property type="protein sequence ID" value="CQR25514.1"/>
    <property type="molecule type" value="Genomic_DNA"/>
</dbReference>
<keyword evidence="1" id="KW-0472">Membrane</keyword>
<proteinExistence type="predicted"/>
<feature type="transmembrane region" description="Helical" evidence="1">
    <location>
        <begin position="7"/>
        <end position="24"/>
    </location>
</feature>
<dbReference type="AlphaFoldDB" id="A0A0E4CTB0"/>
<gene>
    <name evidence="2" type="ORF">BN1356_01861</name>
</gene>
<dbReference type="STRING" id="1608583.BN1356_01861"/>
<keyword evidence="3" id="KW-1185">Reference proteome</keyword>
<evidence type="ECO:0000256" key="1">
    <source>
        <dbReference type="SAM" id="Phobius"/>
    </source>
</evidence>
<keyword evidence="1" id="KW-0812">Transmembrane</keyword>
<evidence type="ECO:0000313" key="3">
    <source>
        <dbReference type="Proteomes" id="UP000198604"/>
    </source>
</evidence>
<name>A0A0E4CTB0_9STRE</name>
<accession>A0A0E4CTB0</accession>
<protein>
    <submittedName>
        <fullName evidence="2">Uncharacterized protein</fullName>
    </submittedName>
</protein>
<feature type="transmembrane region" description="Helical" evidence="1">
    <location>
        <begin position="30"/>
        <end position="47"/>
    </location>
</feature>